<feature type="region of interest" description="Disordered" evidence="1">
    <location>
        <begin position="133"/>
        <end position="173"/>
    </location>
</feature>
<feature type="compositionally biased region" description="Low complexity" evidence="1">
    <location>
        <begin position="133"/>
        <end position="147"/>
    </location>
</feature>
<gene>
    <name evidence="2" type="ORF">UA74_16210</name>
</gene>
<protein>
    <submittedName>
        <fullName evidence="2">Uncharacterized protein</fullName>
    </submittedName>
</protein>
<organism evidence="2 3">
    <name type="scientific">Actinoalloteichus fjordicus</name>
    <dbReference type="NCBI Taxonomy" id="1612552"/>
    <lineage>
        <taxon>Bacteria</taxon>
        <taxon>Bacillati</taxon>
        <taxon>Actinomycetota</taxon>
        <taxon>Actinomycetes</taxon>
        <taxon>Pseudonocardiales</taxon>
        <taxon>Pseudonocardiaceae</taxon>
        <taxon>Actinoalloteichus</taxon>
    </lineage>
</organism>
<feature type="region of interest" description="Disordered" evidence="1">
    <location>
        <begin position="66"/>
        <end position="119"/>
    </location>
</feature>
<keyword evidence="3" id="KW-1185">Reference proteome</keyword>
<dbReference type="EMBL" id="CP016076">
    <property type="protein sequence ID" value="APU15290.1"/>
    <property type="molecule type" value="Genomic_DNA"/>
</dbReference>
<name>A0AAC9PSR4_9PSEU</name>
<evidence type="ECO:0000313" key="2">
    <source>
        <dbReference type="EMBL" id="APU15290.1"/>
    </source>
</evidence>
<feature type="compositionally biased region" description="Acidic residues" evidence="1">
    <location>
        <begin position="88"/>
        <end position="112"/>
    </location>
</feature>
<feature type="compositionally biased region" description="Low complexity" evidence="1">
    <location>
        <begin position="158"/>
        <end position="173"/>
    </location>
</feature>
<dbReference type="KEGG" id="acad:UA74_16210"/>
<dbReference type="AlphaFoldDB" id="A0AAC9PSR4"/>
<evidence type="ECO:0000313" key="3">
    <source>
        <dbReference type="Proteomes" id="UP000185511"/>
    </source>
</evidence>
<proteinExistence type="predicted"/>
<reference evidence="3" key="1">
    <citation type="submission" date="2016-06" db="EMBL/GenBank/DDBJ databases">
        <title>Complete genome sequence of Actinoalloteichus fjordicus DSM 46855 (=ADI127-17), type strain of the new species Actinoalloteichus fjordicus.</title>
        <authorList>
            <person name="Ruckert C."/>
            <person name="Nouioui I."/>
            <person name="Willmese J."/>
            <person name="van Wezel G."/>
            <person name="Klenk H.-P."/>
            <person name="Kalinowski J."/>
            <person name="Zotchev S.B."/>
        </authorList>
    </citation>
    <scope>NUCLEOTIDE SEQUENCE [LARGE SCALE GENOMIC DNA]</scope>
    <source>
        <strain evidence="3">ADI127-7</strain>
    </source>
</reference>
<evidence type="ECO:0000256" key="1">
    <source>
        <dbReference type="SAM" id="MobiDB-lite"/>
    </source>
</evidence>
<sequence>MPDTTNTTRLHAVPGGRRTDAEHRLWRALHDNPGSTAADLAFTAGIGRSTATKILATWDTEGSATRTAGIATGGRRPADRWSVIDVDGPADTDTDVEPDTNTDSGSDSDSDGDGATPSGEEVMSVRLAVVPDAPTDTAADPTPAEADVPIEEAPPAPSSTDTAPTPRTGPTGRLAKGALRGMVEDYLTAHPGESFGPAQLGKRLGRSGGAVANALERLVADGYARRVAESPKRYQAVEGDAPTA</sequence>
<dbReference type="RefSeq" id="WP_075743889.1">
    <property type="nucleotide sequence ID" value="NZ_CP016076.1"/>
</dbReference>
<dbReference type="Proteomes" id="UP000185511">
    <property type="component" value="Chromosome"/>
</dbReference>
<accession>A0AAC9PSR4</accession>